<reference evidence="12" key="1">
    <citation type="submission" date="2012-12" db="EMBL/GenBank/DDBJ databases">
        <authorList>
            <person name="Hellsten U."/>
            <person name="Grimwood J."/>
            <person name="Chapman J.A."/>
            <person name="Shapiro H."/>
            <person name="Aerts A."/>
            <person name="Otillar R.P."/>
            <person name="Terry A.Y."/>
            <person name="Boore J.L."/>
            <person name="Simakov O."/>
            <person name="Marletaz F."/>
            <person name="Cho S.-J."/>
            <person name="Edsinger-Gonzales E."/>
            <person name="Havlak P."/>
            <person name="Kuo D.-H."/>
            <person name="Larsson T."/>
            <person name="Lv J."/>
            <person name="Arendt D."/>
            <person name="Savage R."/>
            <person name="Osoegawa K."/>
            <person name="de Jong P."/>
            <person name="Lindberg D.R."/>
            <person name="Seaver E.C."/>
            <person name="Weisblat D.A."/>
            <person name="Putnam N.H."/>
            <person name="Grigoriev I.V."/>
            <person name="Rokhsar D.S."/>
        </authorList>
    </citation>
    <scope>NUCLEOTIDE SEQUENCE</scope>
    <source>
        <strain evidence="12">I ESC-2004</strain>
    </source>
</reference>
<proteinExistence type="inferred from homology"/>
<organism evidence="10">
    <name type="scientific">Capitella teleta</name>
    <name type="common">Polychaete worm</name>
    <dbReference type="NCBI Taxonomy" id="283909"/>
    <lineage>
        <taxon>Eukaryota</taxon>
        <taxon>Metazoa</taxon>
        <taxon>Spiralia</taxon>
        <taxon>Lophotrochozoa</taxon>
        <taxon>Annelida</taxon>
        <taxon>Polychaeta</taxon>
        <taxon>Sedentaria</taxon>
        <taxon>Scolecida</taxon>
        <taxon>Capitellidae</taxon>
        <taxon>Capitella</taxon>
    </lineage>
</organism>
<gene>
    <name evidence="10" type="ORF">CAPTEDRAFT_140822</name>
</gene>
<dbReference type="EMBL" id="KB301402">
    <property type="protein sequence ID" value="ELU05554.1"/>
    <property type="molecule type" value="Genomic_DNA"/>
</dbReference>
<dbReference type="GO" id="GO:0005765">
    <property type="term" value="C:lysosomal membrane"/>
    <property type="evidence" value="ECO:0007669"/>
    <property type="project" value="UniProtKB-SubCell"/>
</dbReference>
<evidence type="ECO:0000256" key="2">
    <source>
        <dbReference type="ARBA" id="ARBA00004481"/>
    </source>
</evidence>
<dbReference type="Pfam" id="PF10601">
    <property type="entry name" value="zf-LITAF-like"/>
    <property type="match status" value="1"/>
</dbReference>
<accession>R7UGB7</accession>
<evidence type="ECO:0000256" key="3">
    <source>
        <dbReference type="ARBA" id="ARBA00004630"/>
    </source>
</evidence>
<name>R7UGB7_CAPTE</name>
<dbReference type="GO" id="GO:0031902">
    <property type="term" value="C:late endosome membrane"/>
    <property type="evidence" value="ECO:0007669"/>
    <property type="project" value="UniProtKB-SubCell"/>
</dbReference>
<dbReference type="AlphaFoldDB" id="R7UGB7"/>
<dbReference type="OMA" id="EICPVKH"/>
<comment type="subcellular location">
    <subcellularLocation>
        <location evidence="2">Endosome membrane</location>
        <topology evidence="2">Peripheral membrane protein</topology>
    </subcellularLocation>
    <subcellularLocation>
        <location evidence="1">Late endosome membrane</location>
    </subcellularLocation>
    <subcellularLocation>
        <location evidence="3">Lysosome membrane</location>
        <topology evidence="3">Peripheral membrane protein</topology>
        <orientation evidence="3">Cytoplasmic side</orientation>
    </subcellularLocation>
</comment>
<keyword evidence="12" id="KW-1185">Reference proteome</keyword>
<dbReference type="PANTHER" id="PTHR23292">
    <property type="entry name" value="LIPOPOLYSACCHARIDE-INDUCED TUMOR NECROSIS FACTOR-ALPHA FACTOR"/>
    <property type="match status" value="1"/>
</dbReference>
<comment type="similarity">
    <text evidence="4">Belongs to the CDIP1/LITAF family.</text>
</comment>
<evidence type="ECO:0000256" key="1">
    <source>
        <dbReference type="ARBA" id="ARBA00004414"/>
    </source>
</evidence>
<reference evidence="11" key="3">
    <citation type="submission" date="2015-06" db="UniProtKB">
        <authorList>
            <consortium name="EnsemblMetazoa"/>
        </authorList>
    </citation>
    <scope>IDENTIFICATION</scope>
</reference>
<dbReference type="EMBL" id="AMQN01007791">
    <property type="status" value="NOT_ANNOTATED_CDS"/>
    <property type="molecule type" value="Genomic_DNA"/>
</dbReference>
<feature type="transmembrane region" description="Helical" evidence="8">
    <location>
        <begin position="36"/>
        <end position="60"/>
    </location>
</feature>
<dbReference type="PROSITE" id="PS51837">
    <property type="entry name" value="LITAF"/>
    <property type="match status" value="1"/>
</dbReference>
<evidence type="ECO:0000256" key="5">
    <source>
        <dbReference type="ARBA" id="ARBA00022723"/>
    </source>
</evidence>
<keyword evidence="8" id="KW-1133">Transmembrane helix</keyword>
<evidence type="ECO:0000256" key="7">
    <source>
        <dbReference type="ARBA" id="ARBA00023136"/>
    </source>
</evidence>
<evidence type="ECO:0000313" key="11">
    <source>
        <dbReference type="EnsemblMetazoa" id="CapteP140822"/>
    </source>
</evidence>
<dbReference type="InterPro" id="IPR037519">
    <property type="entry name" value="LITAF_fam"/>
</dbReference>
<evidence type="ECO:0000256" key="4">
    <source>
        <dbReference type="ARBA" id="ARBA00005975"/>
    </source>
</evidence>
<evidence type="ECO:0000256" key="8">
    <source>
        <dbReference type="SAM" id="Phobius"/>
    </source>
</evidence>
<dbReference type="InterPro" id="IPR006629">
    <property type="entry name" value="LITAF"/>
</dbReference>
<evidence type="ECO:0000313" key="12">
    <source>
        <dbReference type="Proteomes" id="UP000014760"/>
    </source>
</evidence>
<feature type="domain" description="LITAF" evidence="9">
    <location>
        <begin position="1"/>
        <end position="82"/>
    </location>
</feature>
<dbReference type="Proteomes" id="UP000014760">
    <property type="component" value="Unassembled WGS sequence"/>
</dbReference>
<evidence type="ECO:0000313" key="10">
    <source>
        <dbReference type="EMBL" id="ELU05554.1"/>
    </source>
</evidence>
<dbReference type="STRING" id="283909.R7UGB7"/>
<dbReference type="FunCoup" id="R7UGB7">
    <property type="interactions" value="14"/>
</dbReference>
<dbReference type="OrthoDB" id="5599753at2759"/>
<keyword evidence="8" id="KW-0812">Transmembrane</keyword>
<evidence type="ECO:0000256" key="6">
    <source>
        <dbReference type="ARBA" id="ARBA00022833"/>
    </source>
</evidence>
<dbReference type="GO" id="GO:0008270">
    <property type="term" value="F:zinc ion binding"/>
    <property type="evidence" value="ECO:0007669"/>
    <property type="project" value="TreeGrafter"/>
</dbReference>
<protein>
    <recommendedName>
        <fullName evidence="9">LITAF domain-containing protein</fullName>
    </recommendedName>
</protein>
<dbReference type="SMART" id="SM00714">
    <property type="entry name" value="LITAF"/>
    <property type="match status" value="1"/>
</dbReference>
<keyword evidence="6" id="KW-0862">Zinc</keyword>
<keyword evidence="5" id="KW-0479">Metal-binding</keyword>
<dbReference type="PANTHER" id="PTHR23292:SF6">
    <property type="entry name" value="FI16602P1-RELATED"/>
    <property type="match status" value="1"/>
</dbReference>
<evidence type="ECO:0000259" key="9">
    <source>
        <dbReference type="PROSITE" id="PS51837"/>
    </source>
</evidence>
<dbReference type="EnsemblMetazoa" id="CapteT140822">
    <property type="protein sequence ID" value="CapteP140822"/>
    <property type="gene ID" value="CapteG140822"/>
</dbReference>
<keyword evidence="7 8" id="KW-0472">Membrane</keyword>
<dbReference type="HOGENOM" id="CLU_095549_6_1_1"/>
<reference evidence="10 12" key="2">
    <citation type="journal article" date="2013" name="Nature">
        <title>Insights into bilaterian evolution from three spiralian genomes.</title>
        <authorList>
            <person name="Simakov O."/>
            <person name="Marletaz F."/>
            <person name="Cho S.J."/>
            <person name="Edsinger-Gonzales E."/>
            <person name="Havlak P."/>
            <person name="Hellsten U."/>
            <person name="Kuo D.H."/>
            <person name="Larsson T."/>
            <person name="Lv J."/>
            <person name="Arendt D."/>
            <person name="Savage R."/>
            <person name="Osoegawa K."/>
            <person name="de Jong P."/>
            <person name="Grimwood J."/>
            <person name="Chapman J.A."/>
            <person name="Shapiro H."/>
            <person name="Aerts A."/>
            <person name="Otillar R.P."/>
            <person name="Terry A.Y."/>
            <person name="Boore J.L."/>
            <person name="Grigoriev I.V."/>
            <person name="Lindberg D.R."/>
            <person name="Seaver E.C."/>
            <person name="Weisblat D.A."/>
            <person name="Putnam N.H."/>
            <person name="Rokhsar D.S."/>
        </authorList>
    </citation>
    <scope>NUCLEOTIDE SEQUENCE</scope>
    <source>
        <strain evidence="10 12">I ESC-2004</strain>
    </source>
</reference>
<sequence length="83" mass="9256">MTTVIAQNFRDNPVQTTCPHCQAQILTSTRYEVGGFAWLICAILCIVGCDLGCCFIPFCVPGCQDVIHSCPNCRQMISRWSRL</sequence>